<gene>
    <name evidence="1" type="ordered locus">Tery_0075</name>
</gene>
<dbReference type="Gene3D" id="3.20.20.70">
    <property type="entry name" value="Aldolase class I"/>
    <property type="match status" value="1"/>
</dbReference>
<dbReference type="KEGG" id="ter:Tery_0075"/>
<dbReference type="HOGENOM" id="CLU_187775_0_0_3"/>
<evidence type="ECO:0000313" key="1">
    <source>
        <dbReference type="EMBL" id="ABG49583.1"/>
    </source>
</evidence>
<organism evidence="1">
    <name type="scientific">Trichodesmium erythraeum (strain IMS101)</name>
    <dbReference type="NCBI Taxonomy" id="203124"/>
    <lineage>
        <taxon>Bacteria</taxon>
        <taxon>Bacillati</taxon>
        <taxon>Cyanobacteriota</taxon>
        <taxon>Cyanophyceae</taxon>
        <taxon>Oscillatoriophycideae</taxon>
        <taxon>Oscillatoriales</taxon>
        <taxon>Microcoleaceae</taxon>
        <taxon>Trichodesmium</taxon>
    </lineage>
</organism>
<name>Q11A91_TRIEI</name>
<dbReference type="InterPro" id="IPR013785">
    <property type="entry name" value="Aldolase_TIM"/>
</dbReference>
<evidence type="ECO:0008006" key="2">
    <source>
        <dbReference type="Google" id="ProtNLM"/>
    </source>
</evidence>
<proteinExistence type="predicted"/>
<dbReference type="AlphaFoldDB" id="Q11A91"/>
<dbReference type="EMBL" id="CP000393">
    <property type="protein sequence ID" value="ABG49583.1"/>
    <property type="molecule type" value="Genomic_DNA"/>
</dbReference>
<dbReference type="RefSeq" id="WP_011609984.1">
    <property type="nucleotide sequence ID" value="NC_008312.1"/>
</dbReference>
<sequence>MILAYVDRAMSRRGQLVPSMWTRASEIKLVIETGKELEFYSKILLVKNQTPVFLQPESYNRDFTLPLVQKLLREYSHCRLSIQLHKYLGIK</sequence>
<dbReference type="eggNOG" id="COG0602">
    <property type="taxonomic scope" value="Bacteria"/>
</dbReference>
<accession>Q11A91</accession>
<protein>
    <recommendedName>
        <fullName evidence="2">7-carboxy-7-deazaguanine synthase</fullName>
    </recommendedName>
</protein>
<dbReference type="STRING" id="203124.Tery_0075"/>
<reference evidence="1" key="1">
    <citation type="submission" date="2006-06" db="EMBL/GenBank/DDBJ databases">
        <title>Complete sequence of Trichodesmium erythraeum IMS101.</title>
        <authorList>
            <consortium name="US DOE Joint Genome Institute"/>
            <person name="Copeland A."/>
            <person name="Lucas S."/>
            <person name="Lapidus A."/>
            <person name="Barry K."/>
            <person name="Detter J.C."/>
            <person name="Glavina del Rio T."/>
            <person name="Hammon N."/>
            <person name="Israni S."/>
            <person name="Dalin E."/>
            <person name="Tice H."/>
            <person name="Pitluck S."/>
            <person name="Kiss H."/>
            <person name="Munk A.C."/>
            <person name="Brettin T."/>
            <person name="Bruce D."/>
            <person name="Han C."/>
            <person name="Tapia R."/>
            <person name="Gilna P."/>
            <person name="Schmutz J."/>
            <person name="Larimer F."/>
            <person name="Land M."/>
            <person name="Hauser L."/>
            <person name="Kyrpides N."/>
            <person name="Kim E."/>
            <person name="Richardson P."/>
        </authorList>
    </citation>
    <scope>NUCLEOTIDE SEQUENCE [LARGE SCALE GENOMIC DNA]</scope>
    <source>
        <strain evidence="1">IMS101</strain>
    </source>
</reference>